<accession>A0ABR8VA97</accession>
<dbReference type="EMBL" id="JACSPQ010000001">
    <property type="protein sequence ID" value="MBD8001704.1"/>
    <property type="molecule type" value="Genomic_DNA"/>
</dbReference>
<protein>
    <submittedName>
        <fullName evidence="1">Uncharacterized protein</fullName>
    </submittedName>
</protein>
<reference evidence="1 2" key="1">
    <citation type="submission" date="2020-08" db="EMBL/GenBank/DDBJ databases">
        <title>A Genomic Blueprint of the Chicken Gut Microbiome.</title>
        <authorList>
            <person name="Gilroy R."/>
            <person name="Ravi A."/>
            <person name="Getino M."/>
            <person name="Pursley I."/>
            <person name="Horton D.L."/>
            <person name="Alikhan N.-F."/>
            <person name="Baker D."/>
            <person name="Gharbi K."/>
            <person name="Hall N."/>
            <person name="Watson M."/>
            <person name="Adriaenssens E.M."/>
            <person name="Foster-Nyarko E."/>
            <person name="Jarju S."/>
            <person name="Secka A."/>
            <person name="Antonio M."/>
            <person name="Oren A."/>
            <person name="Chaudhuri R."/>
            <person name="La Ragione R.M."/>
            <person name="Hildebrand F."/>
            <person name="Pallen M.J."/>
        </authorList>
    </citation>
    <scope>NUCLEOTIDE SEQUENCE [LARGE SCALE GENOMIC DNA]</scope>
    <source>
        <strain evidence="1 2">Sa1YUN3</strain>
    </source>
</reference>
<comment type="caution">
    <text evidence="1">The sequence shown here is derived from an EMBL/GenBank/DDBJ whole genome shotgun (WGS) entry which is preliminary data.</text>
</comment>
<gene>
    <name evidence="1" type="ORF">H9626_05645</name>
</gene>
<organism evidence="1 2">
    <name type="scientific">Phocaeicola faecium</name>
    <dbReference type="NCBI Taxonomy" id="2762213"/>
    <lineage>
        <taxon>Bacteria</taxon>
        <taxon>Pseudomonadati</taxon>
        <taxon>Bacteroidota</taxon>
        <taxon>Bacteroidia</taxon>
        <taxon>Bacteroidales</taxon>
        <taxon>Bacteroidaceae</taxon>
        <taxon>Phocaeicola</taxon>
    </lineage>
</organism>
<sequence>MYTYRLYVACWMIMLVLGLHPITGEARNQVASLPEKSFVPDSVLEHIFNSATFYSQEVKSYKGDLYLKGQLQIHKQNRIIRYIPSMFRLEKGVNNYLHESISEFHYTAPSIYDRKIRAVSSTFPSNRGQIFDIFDYMKFNLYAPSVMENKILSPLNRSAKVHYYYLLDSISPQLGSNLYKIRFIPRYHSTQLLEGFIWISSEDWAIRYVNVSGKYDLIHFHLSMKMGDTEESKYLPILLNLTLNFKFLRNHLTMKYTGWMKYNEIVLRKPGEDLAVFRKQKKEHYNLSQSYTLTCDTSSLISDRDSFNRIRPIPLSASEDSLYWMADERQRQKAADTLDAKPSKRKKNLVYLGQLGDALISSYDIDISKFGTVNCSPLINPLLVSYSHRNGISYRQVFKYNKLFHDGRLLRIAPQIGYNFTKKEFYAKADVEYVYNPRRHGSIEVHAGNGNRIYSSVVLDQLAALPDSAFSFEGLELDYFKDIYLDVSHNIEIINGLNVWAGIAMHWRYTKSTPEVEARVRSRYNSFAPRIRIQWTPGMYYYMNGNRKINVGSYYPTLTLDYERGIRILNNSGEYERIEFSIEQMIRLRNVRTLSYRLGAGFFTNQNRSDMYFVDYVNFANRNLPQGWNDDIGGTFQTLDSRWYNASNHYVNGNLTYEAPFILLYPVSKLLSFIQKERLYAGILFVPHLNPYIELGYGFGTHIFDAGVFIGNEKGKFTSVGCKFTFELFNK</sequence>
<evidence type="ECO:0000313" key="2">
    <source>
        <dbReference type="Proteomes" id="UP000616346"/>
    </source>
</evidence>
<proteinExistence type="predicted"/>
<keyword evidence="2" id="KW-1185">Reference proteome</keyword>
<name>A0ABR8VA97_9BACT</name>
<dbReference type="RefSeq" id="WP_191709823.1">
    <property type="nucleotide sequence ID" value="NZ_JACSPQ010000001.1"/>
</dbReference>
<dbReference type="InterPro" id="IPR043741">
    <property type="entry name" value="DUF5686"/>
</dbReference>
<dbReference type="Proteomes" id="UP000616346">
    <property type="component" value="Unassembled WGS sequence"/>
</dbReference>
<evidence type="ECO:0000313" key="1">
    <source>
        <dbReference type="EMBL" id="MBD8001704.1"/>
    </source>
</evidence>
<dbReference type="Pfam" id="PF18939">
    <property type="entry name" value="DUF5686"/>
    <property type="match status" value="1"/>
</dbReference>